<comment type="subunit">
    <text evidence="8">Homodimer.</text>
</comment>
<feature type="region of interest" description="Disordered" evidence="14">
    <location>
        <begin position="425"/>
        <end position="444"/>
    </location>
</feature>
<dbReference type="RefSeq" id="WP_048696313.1">
    <property type="nucleotide sequence ID" value="NZ_HG764815.1"/>
</dbReference>
<evidence type="ECO:0000313" key="19">
    <source>
        <dbReference type="Proteomes" id="UP000035763"/>
    </source>
</evidence>
<dbReference type="Pfam" id="PF01488">
    <property type="entry name" value="Shikimate_DH"/>
    <property type="match status" value="1"/>
</dbReference>
<comment type="miscellaneous">
    <text evidence="8">During catalysis, the active site Cys acts as a nucleophile attacking the alpha-carbonyl group of tRNA-bound glutamate with the formation of a thioester intermediate between enzyme and glutamate, and the concomitant release of tRNA(Glu). The thioester intermediate is finally reduced by direct hydride transfer from NADPH, to form the product GSA.</text>
</comment>
<comment type="function">
    <text evidence="8">Catalyzes the NADPH-dependent reduction of glutamyl-tRNA(Glu) to glutamate 1-semialdehyde (GSA).</text>
</comment>
<dbReference type="Pfam" id="PF00745">
    <property type="entry name" value="GlutR_dimer"/>
    <property type="match status" value="1"/>
</dbReference>
<dbReference type="InterPro" id="IPR036343">
    <property type="entry name" value="GluRdtase_N_sf"/>
</dbReference>
<evidence type="ECO:0000256" key="13">
    <source>
        <dbReference type="RuleBase" id="RU000584"/>
    </source>
</evidence>
<dbReference type="HAMAP" id="MF_00087">
    <property type="entry name" value="Glu_tRNA_reductase"/>
    <property type="match status" value="1"/>
</dbReference>
<dbReference type="NCBIfam" id="NF000744">
    <property type="entry name" value="PRK00045.1-3"/>
    <property type="match status" value="1"/>
</dbReference>
<reference evidence="18 19" key="1">
    <citation type="journal article" date="2013" name="ISME J.">
        <title>A metabolic model for members of the genus Tetrasphaera involved in enhanced biological phosphorus removal.</title>
        <authorList>
            <person name="Kristiansen R."/>
            <person name="Nguyen H.T.T."/>
            <person name="Saunders A.M."/>
            <person name="Nielsen J.L."/>
            <person name="Wimmer R."/>
            <person name="Le V.Q."/>
            <person name="McIlroy S.J."/>
            <person name="Petrovski S."/>
            <person name="Seviour R.J."/>
            <person name="Calteau A."/>
            <person name="Nielsen K.L."/>
            <person name="Nielsen P.H."/>
        </authorList>
    </citation>
    <scope>NUCLEOTIDE SEQUENCE [LARGE SCALE GENOMIC DNA]</scope>
    <source>
        <strain evidence="18 19">Ben110</strain>
    </source>
</reference>
<dbReference type="EMBL" id="CAJA01000521">
    <property type="protein sequence ID" value="CCH75736.1"/>
    <property type="molecule type" value="Genomic_DNA"/>
</dbReference>
<comment type="caution">
    <text evidence="18">The sequence shown here is derived from an EMBL/GenBank/DDBJ whole genome shotgun (WGS) entry which is preliminary data.</text>
</comment>
<feature type="domain" description="Quinate/shikimate 5-dehydrogenase/glutamyl-tRNA reductase" evidence="16">
    <location>
        <begin position="175"/>
        <end position="303"/>
    </location>
</feature>
<evidence type="ECO:0000259" key="16">
    <source>
        <dbReference type="Pfam" id="PF01488"/>
    </source>
</evidence>
<dbReference type="EC" id="1.2.1.70" evidence="3 8"/>
<evidence type="ECO:0000256" key="9">
    <source>
        <dbReference type="PIRSR" id="PIRSR000445-1"/>
    </source>
</evidence>
<organism evidence="18 19">
    <name type="scientific">Nostocoides australiense Ben110</name>
    <dbReference type="NCBI Taxonomy" id="1193182"/>
    <lineage>
        <taxon>Bacteria</taxon>
        <taxon>Bacillati</taxon>
        <taxon>Actinomycetota</taxon>
        <taxon>Actinomycetes</taxon>
        <taxon>Micrococcales</taxon>
        <taxon>Intrasporangiaceae</taxon>
        <taxon>Nostocoides</taxon>
    </lineage>
</organism>
<evidence type="ECO:0000256" key="12">
    <source>
        <dbReference type="PIRSR" id="PIRSR000445-4"/>
    </source>
</evidence>
<feature type="binding site" evidence="8 10">
    <location>
        <position position="109"/>
    </location>
    <ligand>
        <name>substrate</name>
    </ligand>
</feature>
<dbReference type="FunFam" id="3.30.460.30:FF:000001">
    <property type="entry name" value="Glutamyl-tRNA reductase"/>
    <property type="match status" value="1"/>
</dbReference>
<feature type="site" description="Important for activity" evidence="8 12">
    <location>
        <position position="99"/>
    </location>
</feature>
<evidence type="ECO:0000259" key="17">
    <source>
        <dbReference type="Pfam" id="PF05201"/>
    </source>
</evidence>
<dbReference type="OrthoDB" id="110209at2"/>
<dbReference type="InterPro" id="IPR015895">
    <property type="entry name" value="4pyrrol_synth_GluRdtase_N"/>
</dbReference>
<dbReference type="GO" id="GO:0050661">
    <property type="term" value="F:NADP binding"/>
    <property type="evidence" value="ECO:0007669"/>
    <property type="project" value="InterPro"/>
</dbReference>
<dbReference type="InterPro" id="IPR036453">
    <property type="entry name" value="GluRdtase_dimer_dom_sf"/>
</dbReference>
<evidence type="ECO:0000256" key="10">
    <source>
        <dbReference type="PIRSR" id="PIRSR000445-2"/>
    </source>
</evidence>
<feature type="active site" description="Nucleophile" evidence="8 9">
    <location>
        <position position="50"/>
    </location>
</feature>
<feature type="compositionally biased region" description="Basic and acidic residues" evidence="14">
    <location>
        <begin position="434"/>
        <end position="444"/>
    </location>
</feature>
<evidence type="ECO:0000256" key="4">
    <source>
        <dbReference type="ARBA" id="ARBA00022857"/>
    </source>
</evidence>
<evidence type="ECO:0000256" key="11">
    <source>
        <dbReference type="PIRSR" id="PIRSR000445-3"/>
    </source>
</evidence>
<evidence type="ECO:0000313" key="18">
    <source>
        <dbReference type="EMBL" id="CCH75736.1"/>
    </source>
</evidence>
<evidence type="ECO:0000256" key="1">
    <source>
        <dbReference type="ARBA" id="ARBA00005059"/>
    </source>
</evidence>
<protein>
    <recommendedName>
        <fullName evidence="3 8">Glutamyl-tRNA reductase</fullName>
        <shortName evidence="8">GluTR</shortName>
        <ecNumber evidence="3 8">1.2.1.70</ecNumber>
    </recommendedName>
</protein>
<sequence>MSLLVLGLSHHNCPLDLLERISLDSAARRALGHELAGSEHVAEVVVVSTCNRTEVYTEAVTFHGAVSAVTEALGSVTGVERHDLTERLAVHYEDRAIAHAFRVASGLDSMALGESQIRAQLRASLHEAQEERVVGPALNGLFQQALRVGKRVHTETGLANVAGSLVGAGLAVAGAHVGPIEDTRVLVVGAGAMAALAAITARRAGAGRLTIANRTLARGQALAERAGGDAVRLSELPQALAAADIVIACVGSPGVVITEAMAAEALTHREGRPQAYIDLALPHDVSHAVADLPGAIRVGLEHLAETLHTDGVDPEVAAATDIVTGEVAAFLTARSAQAAAPTIAALRARATEVLDTELARLAGRTPDVDDATRREVEIAMGRLVDKLLHGPTLRVKELAASGRIEAYADALAELFALEPETVASVSVPPPFEPAADRDPAGGAR</sequence>
<feature type="domain" description="Tetrapyrrole biosynthesis glutamyl-tRNA reductase dimerisation" evidence="15">
    <location>
        <begin position="319"/>
        <end position="417"/>
    </location>
</feature>
<evidence type="ECO:0000256" key="6">
    <source>
        <dbReference type="ARBA" id="ARBA00023244"/>
    </source>
</evidence>
<evidence type="ECO:0000256" key="3">
    <source>
        <dbReference type="ARBA" id="ARBA00012970"/>
    </source>
</evidence>
<name>W6K359_9MICO</name>
<dbReference type="InterPro" id="IPR015896">
    <property type="entry name" value="4pyrrol_synth_GluRdtase_dimer"/>
</dbReference>
<dbReference type="SUPFAM" id="SSF69742">
    <property type="entry name" value="Glutamyl tRNA-reductase catalytic, N-terminal domain"/>
    <property type="match status" value="1"/>
</dbReference>
<keyword evidence="5 8" id="KW-0560">Oxidoreductase</keyword>
<dbReference type="PANTHER" id="PTHR43013">
    <property type="entry name" value="GLUTAMYL-TRNA REDUCTASE"/>
    <property type="match status" value="1"/>
</dbReference>
<dbReference type="InterPro" id="IPR000343">
    <property type="entry name" value="4pyrrol_synth_GluRdtase"/>
</dbReference>
<keyword evidence="19" id="KW-1185">Reference proteome</keyword>
<proteinExistence type="inferred from homology"/>
<feature type="binding site" evidence="8 10">
    <location>
        <position position="120"/>
    </location>
    <ligand>
        <name>substrate</name>
    </ligand>
</feature>
<accession>W6K359</accession>
<dbReference type="Proteomes" id="UP000035763">
    <property type="component" value="Unassembled WGS sequence"/>
</dbReference>
<dbReference type="SUPFAM" id="SSF69075">
    <property type="entry name" value="Glutamyl tRNA-reductase dimerization domain"/>
    <property type="match status" value="1"/>
</dbReference>
<dbReference type="Pfam" id="PF05201">
    <property type="entry name" value="GlutR_N"/>
    <property type="match status" value="1"/>
</dbReference>
<evidence type="ECO:0000256" key="2">
    <source>
        <dbReference type="ARBA" id="ARBA00005916"/>
    </source>
</evidence>
<keyword evidence="6 8" id="KW-0627">Porphyrin biosynthesis</keyword>
<dbReference type="UniPathway" id="UPA00251">
    <property type="reaction ID" value="UER00316"/>
</dbReference>
<dbReference type="PANTHER" id="PTHR43013:SF1">
    <property type="entry name" value="GLUTAMYL-TRNA REDUCTASE"/>
    <property type="match status" value="1"/>
</dbReference>
<keyword evidence="4 8" id="KW-0521">NADP</keyword>
<dbReference type="GO" id="GO:0008883">
    <property type="term" value="F:glutamyl-tRNA reductase activity"/>
    <property type="evidence" value="ECO:0007669"/>
    <property type="project" value="UniProtKB-UniRule"/>
</dbReference>
<feature type="binding site" evidence="8 10">
    <location>
        <begin position="114"/>
        <end position="116"/>
    </location>
    <ligand>
        <name>substrate</name>
    </ligand>
</feature>
<evidence type="ECO:0000256" key="7">
    <source>
        <dbReference type="ARBA" id="ARBA00047464"/>
    </source>
</evidence>
<evidence type="ECO:0000259" key="15">
    <source>
        <dbReference type="Pfam" id="PF00745"/>
    </source>
</evidence>
<comment type="pathway">
    <text evidence="1 8 13">Porphyrin-containing compound metabolism; protoporphyrin-IX biosynthesis; 5-aminolevulinate from L-glutamyl-tRNA(Glu): step 1/2.</text>
</comment>
<dbReference type="GO" id="GO:0019353">
    <property type="term" value="P:protoporphyrinogen IX biosynthetic process from glutamate"/>
    <property type="evidence" value="ECO:0007669"/>
    <property type="project" value="TreeGrafter"/>
</dbReference>
<dbReference type="Gene3D" id="3.30.460.30">
    <property type="entry name" value="Glutamyl-tRNA reductase, N-terminal domain"/>
    <property type="match status" value="1"/>
</dbReference>
<dbReference type="Gene3D" id="3.40.50.720">
    <property type="entry name" value="NAD(P)-binding Rossmann-like Domain"/>
    <property type="match status" value="1"/>
</dbReference>
<gene>
    <name evidence="8 18" type="primary">hemA</name>
    <name evidence="18" type="ORF">BN11_920004</name>
</gene>
<dbReference type="STRING" id="1193182.BN11_920004"/>
<feature type="binding site" evidence="8 11">
    <location>
        <begin position="189"/>
        <end position="194"/>
    </location>
    <ligand>
        <name>NADP(+)</name>
        <dbReference type="ChEBI" id="CHEBI:58349"/>
    </ligand>
</feature>
<feature type="domain" description="Glutamyl-tRNA reductase N-terminal" evidence="17">
    <location>
        <begin position="6"/>
        <end position="156"/>
    </location>
</feature>
<dbReference type="NCBIfam" id="TIGR01035">
    <property type="entry name" value="hemA"/>
    <property type="match status" value="1"/>
</dbReference>
<evidence type="ECO:0000256" key="5">
    <source>
        <dbReference type="ARBA" id="ARBA00023002"/>
    </source>
</evidence>
<dbReference type="SUPFAM" id="SSF51735">
    <property type="entry name" value="NAD(P)-binding Rossmann-fold domains"/>
    <property type="match status" value="1"/>
</dbReference>
<evidence type="ECO:0000256" key="14">
    <source>
        <dbReference type="SAM" id="MobiDB-lite"/>
    </source>
</evidence>
<comment type="similarity">
    <text evidence="2 8 13">Belongs to the glutamyl-tRNA reductase family.</text>
</comment>
<dbReference type="InterPro" id="IPR006151">
    <property type="entry name" value="Shikm_DH/Glu-tRNA_Rdtase"/>
</dbReference>
<evidence type="ECO:0000256" key="8">
    <source>
        <dbReference type="HAMAP-Rule" id="MF_00087"/>
    </source>
</evidence>
<comment type="catalytic activity">
    <reaction evidence="7 8 13">
        <text>(S)-4-amino-5-oxopentanoate + tRNA(Glu) + NADP(+) = L-glutamyl-tRNA(Glu) + NADPH + H(+)</text>
        <dbReference type="Rhea" id="RHEA:12344"/>
        <dbReference type="Rhea" id="RHEA-COMP:9663"/>
        <dbReference type="Rhea" id="RHEA-COMP:9680"/>
        <dbReference type="ChEBI" id="CHEBI:15378"/>
        <dbReference type="ChEBI" id="CHEBI:57501"/>
        <dbReference type="ChEBI" id="CHEBI:57783"/>
        <dbReference type="ChEBI" id="CHEBI:58349"/>
        <dbReference type="ChEBI" id="CHEBI:78442"/>
        <dbReference type="ChEBI" id="CHEBI:78520"/>
        <dbReference type="EC" id="1.2.1.70"/>
    </reaction>
</comment>
<comment type="domain">
    <text evidence="8">Possesses an unusual extended V-shaped dimeric structure with each monomer consisting of three distinct domains arranged along a curved 'spinal' alpha-helix. The N-terminal catalytic domain specifically recognizes the glutamate moiety of the substrate. The second domain is the NADPH-binding domain, and the third C-terminal domain is responsible for dimerization.</text>
</comment>
<feature type="binding site" evidence="8 10">
    <location>
        <begin position="49"/>
        <end position="52"/>
    </location>
    <ligand>
        <name>substrate</name>
    </ligand>
</feature>
<dbReference type="AlphaFoldDB" id="W6K359"/>
<dbReference type="PIRSF" id="PIRSF000445">
    <property type="entry name" value="4pyrrol_synth_GluRdtase"/>
    <property type="match status" value="1"/>
</dbReference>
<dbReference type="InterPro" id="IPR036291">
    <property type="entry name" value="NAD(P)-bd_dom_sf"/>
</dbReference>